<evidence type="ECO:0000313" key="2">
    <source>
        <dbReference type="Proteomes" id="UP001057402"/>
    </source>
</evidence>
<proteinExistence type="predicted"/>
<protein>
    <submittedName>
        <fullName evidence="1">Uncharacterized protein</fullName>
    </submittedName>
</protein>
<evidence type="ECO:0000313" key="1">
    <source>
        <dbReference type="EMBL" id="KAI4318741.1"/>
    </source>
</evidence>
<keyword evidence="2" id="KW-1185">Reference proteome</keyword>
<organism evidence="1 2">
    <name type="scientific">Melastoma candidum</name>
    <dbReference type="NCBI Taxonomy" id="119954"/>
    <lineage>
        <taxon>Eukaryota</taxon>
        <taxon>Viridiplantae</taxon>
        <taxon>Streptophyta</taxon>
        <taxon>Embryophyta</taxon>
        <taxon>Tracheophyta</taxon>
        <taxon>Spermatophyta</taxon>
        <taxon>Magnoliopsida</taxon>
        <taxon>eudicotyledons</taxon>
        <taxon>Gunneridae</taxon>
        <taxon>Pentapetalae</taxon>
        <taxon>rosids</taxon>
        <taxon>malvids</taxon>
        <taxon>Myrtales</taxon>
        <taxon>Melastomataceae</taxon>
        <taxon>Melastomatoideae</taxon>
        <taxon>Melastomateae</taxon>
        <taxon>Melastoma</taxon>
    </lineage>
</organism>
<dbReference type="EMBL" id="CM042889">
    <property type="protein sequence ID" value="KAI4318741.1"/>
    <property type="molecule type" value="Genomic_DNA"/>
</dbReference>
<accession>A0ACB9M450</accession>
<comment type="caution">
    <text evidence="1">The sequence shown here is derived from an EMBL/GenBank/DDBJ whole genome shotgun (WGS) entry which is preliminary data.</text>
</comment>
<sequence>METHKISPLPFFLLALAIIPLSVSAQDSPDDFVAAHNAARQEVGVGPMSWDDTVASYAQQYAGQRAGDCQLIHSGGPYGENIAGGSGDLSGVDAVNMWVGEKSDYHYDSNTCTAPEGSSCLHYTQVVWRDSVRLGCAKVTCASGGTFITCNYDPPGNFVGQRPY</sequence>
<reference evidence="2" key="1">
    <citation type="journal article" date="2023" name="Front. Plant Sci.">
        <title>Chromosomal-level genome assembly of Melastoma candidum provides insights into trichome evolution.</title>
        <authorList>
            <person name="Zhong Y."/>
            <person name="Wu W."/>
            <person name="Sun C."/>
            <person name="Zou P."/>
            <person name="Liu Y."/>
            <person name="Dai S."/>
            <person name="Zhou R."/>
        </authorList>
    </citation>
    <scope>NUCLEOTIDE SEQUENCE [LARGE SCALE GENOMIC DNA]</scope>
</reference>
<gene>
    <name evidence="1" type="ORF">MLD38_032411</name>
</gene>
<name>A0ACB9M450_9MYRT</name>
<dbReference type="Proteomes" id="UP001057402">
    <property type="component" value="Chromosome 10"/>
</dbReference>